<feature type="transmembrane region" description="Helical" evidence="1">
    <location>
        <begin position="1013"/>
        <end position="1035"/>
    </location>
</feature>
<feature type="transmembrane region" description="Helical" evidence="1">
    <location>
        <begin position="891"/>
        <end position="917"/>
    </location>
</feature>
<keyword evidence="1" id="KW-0472">Membrane</keyword>
<feature type="transmembrane region" description="Helical" evidence="1">
    <location>
        <begin position="1056"/>
        <end position="1084"/>
    </location>
</feature>
<feature type="transmembrane region" description="Helical" evidence="1">
    <location>
        <begin position="105"/>
        <end position="125"/>
    </location>
</feature>
<keyword evidence="1" id="KW-1133">Transmembrane helix</keyword>
<feature type="transmembrane region" description="Helical" evidence="1">
    <location>
        <begin position="636"/>
        <end position="655"/>
    </location>
</feature>
<reference evidence="2" key="1">
    <citation type="submission" date="2023-08" db="EMBL/GenBank/DDBJ databases">
        <authorList>
            <person name="Chen Y."/>
            <person name="Shah S."/>
            <person name="Dougan E. K."/>
            <person name="Thang M."/>
            <person name="Chan C."/>
        </authorList>
    </citation>
    <scope>NUCLEOTIDE SEQUENCE</scope>
</reference>
<dbReference type="EMBL" id="CAUJNA010003327">
    <property type="protein sequence ID" value="CAJ1399179.1"/>
    <property type="molecule type" value="Genomic_DNA"/>
</dbReference>
<feature type="transmembrane region" description="Helical" evidence="1">
    <location>
        <begin position="727"/>
        <end position="746"/>
    </location>
</feature>
<feature type="transmembrane region" description="Helical" evidence="1">
    <location>
        <begin position="588"/>
        <end position="610"/>
    </location>
</feature>
<keyword evidence="1" id="KW-0812">Transmembrane</keyword>
<feature type="transmembrane region" description="Helical" evidence="1">
    <location>
        <begin position="197"/>
        <end position="217"/>
    </location>
</feature>
<protein>
    <submittedName>
        <fullName evidence="2">Uncharacterized protein</fullName>
    </submittedName>
</protein>
<accession>A0AA36J4Y3</accession>
<name>A0AA36J4Y3_9DINO</name>
<feature type="transmembrane region" description="Helical" evidence="1">
    <location>
        <begin position="153"/>
        <end position="177"/>
    </location>
</feature>
<comment type="caution">
    <text evidence="2">The sequence shown here is derived from an EMBL/GenBank/DDBJ whole genome shotgun (WGS) entry which is preliminary data.</text>
</comment>
<proteinExistence type="predicted"/>
<gene>
    <name evidence="2" type="ORF">EVOR1521_LOCUS22759</name>
</gene>
<dbReference type="Proteomes" id="UP001178507">
    <property type="component" value="Unassembled WGS sequence"/>
</dbReference>
<evidence type="ECO:0000313" key="3">
    <source>
        <dbReference type="Proteomes" id="UP001178507"/>
    </source>
</evidence>
<evidence type="ECO:0000313" key="2">
    <source>
        <dbReference type="EMBL" id="CAJ1399179.1"/>
    </source>
</evidence>
<keyword evidence="3" id="KW-1185">Reference proteome</keyword>
<sequence>MEDNGTVTTEPEQIDTDANLRMDDGHAGDQIAWIYYWPVLNLMYDSFLHAPETGQLKEIMETYTLISGLLLVSLFPVLTLFQPYTVEVAKARNWTGSYNAYEACIFAALIFSCTALFQTVLVYLLTRATDFKGSQGQLVRAYKAWWTFNRWNLVSIFLCTLLGSFSLFFTVEHAFILQHAVTEEEAVALREAFNWCYFLWVLLGLLLPLAIQSLALLRKQKALQEATECRPRSTRRMFPHIPLLNVAGDMLFNEVPELSQIKAIMKMLSVLLSLLVSIALPVVQAFQFDKAATARENNWDGSYTEFQSCAIKGFAFISAAFLQLLLVLVFTSKTRFEVVVGFKEHKDLDCKNGVEDPQVNAECHQIIGASHELSTTDEVGTRGSERAGCSTSGLSPAAVAGIEGQISADSELWLDTGKEAPVWLHHQQGMSPAASQAPEKVRGDVIDVETLRKAPLAAWWEVSRWNFLLIGLCASVGGAFLNMAALRVKKLQHAQSELEAKVLSQKQDEQNYGIILALGACLTLMLLSAASWRRWRLLEATRSTDSTEGAAHRCNREVGHYIYFIPGVNLFYDFFVVGQPDREQVNSLVETVTVSVALLLSASASFLILFNHEESENARGRNWDNSYFEYEQQSSLGFALLTGSLGSGFLNYLAVVRTDFKTSGKISGAFQSWWSWSRLSVLLLLLGLYYGGFLVFMAATRIYNVQHMENEEEGLALWGWQENISDVFLAAWGSAGSLVVLSLALLSKERARSNLRPGRVSRQEVTCQWLYRVPILNLLFDFLWDETPAREQLGALSEFFGFLSGLFAGVTFHMFHLFHFEDAAVARAHNWTGTYSKFEACSHYSWILCSLTFLVWMQWGVFGMTTNFKTGVDHEQDSVTLLTAWWYWARWLAALMLLYVVGNVIFLNWTAGLAYILQHASTEAEANAWESEFNWMSQVFVICFGCACPIGMLSFSLARSHQEALRQTTRPCSGHAQQAHQQNFIWQYRIPFWNVIYDLLFDTPPTKNQMREMLSVLGLVNGLLLSVLLPIMTKFQPEDVLVLKRRDVQLLEFRERFRVCVSLGCATMASALLQVLFTFVFANVSAAFDAGQASVRRWWAIQRWIIVSIGVFTAMGSTCLLASGATAFGSAGSCIWLKKQHLQSLIWRMLSRSVRRLGLARSPALRATVVGHGERIRKQSFGYGDHAPPNAPGFGGEHQQYPPETVGNTVKYISENMTNPPKYKEIIEGFGYPGQKNSAGGLCTLGRIYYGPGRYDYGRPKMPKGWIANFFYPCWEFAHILFVADRWIAWRVFRHILAITMCYIPFNIQMHWNKQMIEDYKKTHEW</sequence>
<feature type="transmembrane region" description="Helical" evidence="1">
    <location>
        <begin position="841"/>
        <end position="859"/>
    </location>
</feature>
<feature type="transmembrane region" description="Helical" evidence="1">
    <location>
        <begin position="465"/>
        <end position="486"/>
    </location>
</feature>
<feature type="transmembrane region" description="Helical" evidence="1">
    <location>
        <begin position="1104"/>
        <end position="1137"/>
    </location>
</feature>
<feature type="transmembrane region" description="Helical" evidence="1">
    <location>
        <begin position="938"/>
        <end position="958"/>
    </location>
</feature>
<feature type="transmembrane region" description="Helical" evidence="1">
    <location>
        <begin position="511"/>
        <end position="532"/>
    </location>
</feature>
<feature type="transmembrane region" description="Helical" evidence="1">
    <location>
        <begin position="309"/>
        <end position="330"/>
    </location>
</feature>
<evidence type="ECO:0000256" key="1">
    <source>
        <dbReference type="SAM" id="Phobius"/>
    </source>
</evidence>
<feature type="transmembrane region" description="Helical" evidence="1">
    <location>
        <begin position="799"/>
        <end position="820"/>
    </location>
</feature>
<organism evidence="2 3">
    <name type="scientific">Effrenium voratum</name>
    <dbReference type="NCBI Taxonomy" id="2562239"/>
    <lineage>
        <taxon>Eukaryota</taxon>
        <taxon>Sar</taxon>
        <taxon>Alveolata</taxon>
        <taxon>Dinophyceae</taxon>
        <taxon>Suessiales</taxon>
        <taxon>Symbiodiniaceae</taxon>
        <taxon>Effrenium</taxon>
    </lineage>
</organism>
<feature type="transmembrane region" description="Helical" evidence="1">
    <location>
        <begin position="676"/>
        <end position="699"/>
    </location>
</feature>
<feature type="transmembrane region" description="Helical" evidence="1">
    <location>
        <begin position="267"/>
        <end position="288"/>
    </location>
</feature>
<feature type="transmembrane region" description="Helical" evidence="1">
    <location>
        <begin position="63"/>
        <end position="85"/>
    </location>
</feature>